<dbReference type="EMBL" id="JADIMK010000073">
    <property type="protein sequence ID" value="MBO8456116.1"/>
    <property type="molecule type" value="Genomic_DNA"/>
</dbReference>
<comment type="caution">
    <text evidence="3">The sequence shown here is derived from an EMBL/GenBank/DDBJ whole genome shotgun (WGS) entry which is preliminary data.</text>
</comment>
<organism evidence="3 4">
    <name type="scientific">Candidatus Cryptobacteroides intestinigallinarum</name>
    <dbReference type="NCBI Taxonomy" id="2840767"/>
    <lineage>
        <taxon>Bacteria</taxon>
        <taxon>Pseudomonadati</taxon>
        <taxon>Bacteroidota</taxon>
        <taxon>Bacteroidia</taxon>
        <taxon>Bacteroidales</taxon>
        <taxon>Candidatus Cryptobacteroides</taxon>
    </lineage>
</organism>
<proteinExistence type="predicted"/>
<keyword evidence="2" id="KW-0732">Signal</keyword>
<sequence length="477" mass="53456">MKLTGYILLPLVLFSLCAGLSAKDRVVEKSGKTPGWLMTSDQYSFSVMAQDTDLSAARQKCLDDIRQYIVNSIASNITSVETSTVDSDIDNGLEDLYTTYSSQLKTAAAKLPFLTGITLSNALEVYWEKCRKKSDGTYYYNYHVLYPFTVKERDKLIKQFKEYDAEKYAALVALREAYPHLADVSMIDAGIRDLEPLVTYFFDDVRKKEAESLLSTYKRAYSLISLMPESQELGYFAYNLMLDGHKITCSKAPQLRSETAYDVELRPEAGGYVITYDYTYCYPSDDNYIQIIYSFPGATLKYRHQIDISQKEKLVFPAGFVEIACVGKDSTMTAEVQMTLRSKTDKSFSAGNVRFDIPSSGLAISSAQMQDFKGKGMKLYRIGLPLDELPEKDERGMVSGTMQVRYDNGRQDEAVFTLPYSVKVYPEKEEPVQEVASDEDTSLDGQSQAETVSEGTVSEGTVSEETVAEETVSETGN</sequence>
<gene>
    <name evidence="3" type="ORF">IAC08_06910</name>
</gene>
<accession>A0A9D9HLP7</accession>
<dbReference type="AlphaFoldDB" id="A0A9D9HLP7"/>
<evidence type="ECO:0000313" key="4">
    <source>
        <dbReference type="Proteomes" id="UP000823617"/>
    </source>
</evidence>
<feature type="compositionally biased region" description="Low complexity" evidence="1">
    <location>
        <begin position="450"/>
        <end position="465"/>
    </location>
</feature>
<dbReference type="Proteomes" id="UP000823617">
    <property type="component" value="Unassembled WGS sequence"/>
</dbReference>
<feature type="compositionally biased region" description="Acidic residues" evidence="1">
    <location>
        <begin position="466"/>
        <end position="477"/>
    </location>
</feature>
<feature type="signal peptide" evidence="2">
    <location>
        <begin position="1"/>
        <end position="22"/>
    </location>
</feature>
<feature type="region of interest" description="Disordered" evidence="1">
    <location>
        <begin position="429"/>
        <end position="477"/>
    </location>
</feature>
<protein>
    <recommendedName>
        <fullName evidence="5">Plethodontid receptivity factor PRF</fullName>
    </recommendedName>
</protein>
<reference evidence="3" key="2">
    <citation type="journal article" date="2021" name="PeerJ">
        <title>Extensive microbial diversity within the chicken gut microbiome revealed by metagenomics and culture.</title>
        <authorList>
            <person name="Gilroy R."/>
            <person name="Ravi A."/>
            <person name="Getino M."/>
            <person name="Pursley I."/>
            <person name="Horton D.L."/>
            <person name="Alikhan N.F."/>
            <person name="Baker D."/>
            <person name="Gharbi K."/>
            <person name="Hall N."/>
            <person name="Watson M."/>
            <person name="Adriaenssens E.M."/>
            <person name="Foster-Nyarko E."/>
            <person name="Jarju S."/>
            <person name="Secka A."/>
            <person name="Antonio M."/>
            <person name="Oren A."/>
            <person name="Chaudhuri R.R."/>
            <person name="La Ragione R."/>
            <person name="Hildebrand F."/>
            <person name="Pallen M.J."/>
        </authorList>
    </citation>
    <scope>NUCLEOTIDE SEQUENCE</scope>
    <source>
        <strain evidence="3">B1-3475</strain>
    </source>
</reference>
<evidence type="ECO:0000313" key="3">
    <source>
        <dbReference type="EMBL" id="MBO8456116.1"/>
    </source>
</evidence>
<evidence type="ECO:0000256" key="2">
    <source>
        <dbReference type="SAM" id="SignalP"/>
    </source>
</evidence>
<name>A0A9D9HLP7_9BACT</name>
<reference evidence="3" key="1">
    <citation type="submission" date="2020-10" db="EMBL/GenBank/DDBJ databases">
        <authorList>
            <person name="Gilroy R."/>
        </authorList>
    </citation>
    <scope>NUCLEOTIDE SEQUENCE</scope>
    <source>
        <strain evidence="3">B1-3475</strain>
    </source>
</reference>
<feature type="chain" id="PRO_5039391266" description="Plethodontid receptivity factor PRF" evidence="2">
    <location>
        <begin position="23"/>
        <end position="477"/>
    </location>
</feature>
<evidence type="ECO:0000256" key="1">
    <source>
        <dbReference type="SAM" id="MobiDB-lite"/>
    </source>
</evidence>
<evidence type="ECO:0008006" key="5">
    <source>
        <dbReference type="Google" id="ProtNLM"/>
    </source>
</evidence>